<proteinExistence type="predicted"/>
<evidence type="ECO:0008006" key="4">
    <source>
        <dbReference type="Google" id="ProtNLM"/>
    </source>
</evidence>
<reference evidence="2 3" key="1">
    <citation type="submission" date="2019-05" db="EMBL/GenBank/DDBJ databases">
        <title>Erythrobacter marisflavi sp. nov., isolated from isolated from water of an estuary environment.</title>
        <authorList>
            <person name="Yoon J.-H."/>
        </authorList>
    </citation>
    <scope>NUCLEOTIDE SEQUENCE [LARGE SCALE GENOMIC DNA]</scope>
    <source>
        <strain evidence="2 3">KEM-5</strain>
    </source>
</reference>
<gene>
    <name evidence="2" type="ORF">FEV51_02370</name>
</gene>
<accession>A0A5S3P9C9</accession>
<protein>
    <recommendedName>
        <fullName evidence="4">Nuclear transport factor 2 family protein</fullName>
    </recommendedName>
</protein>
<feature type="signal peptide" evidence="1">
    <location>
        <begin position="1"/>
        <end position="24"/>
    </location>
</feature>
<keyword evidence="1" id="KW-0732">Signal</keyword>
<evidence type="ECO:0000313" key="3">
    <source>
        <dbReference type="Proteomes" id="UP000309668"/>
    </source>
</evidence>
<evidence type="ECO:0000313" key="2">
    <source>
        <dbReference type="EMBL" id="TMM50061.1"/>
    </source>
</evidence>
<evidence type="ECO:0000256" key="1">
    <source>
        <dbReference type="SAM" id="SignalP"/>
    </source>
</evidence>
<dbReference type="EMBL" id="VCAO01000001">
    <property type="protein sequence ID" value="TMM50061.1"/>
    <property type="molecule type" value="Genomic_DNA"/>
</dbReference>
<dbReference type="Proteomes" id="UP000309668">
    <property type="component" value="Unassembled WGS sequence"/>
</dbReference>
<organism evidence="2 3">
    <name type="scientific">Qipengyuania marisflavi</name>
    <dbReference type="NCBI Taxonomy" id="2486356"/>
    <lineage>
        <taxon>Bacteria</taxon>
        <taxon>Pseudomonadati</taxon>
        <taxon>Pseudomonadota</taxon>
        <taxon>Alphaproteobacteria</taxon>
        <taxon>Sphingomonadales</taxon>
        <taxon>Erythrobacteraceae</taxon>
        <taxon>Qipengyuania</taxon>
    </lineage>
</organism>
<comment type="caution">
    <text evidence="2">The sequence shown here is derived from an EMBL/GenBank/DDBJ whole genome shotgun (WGS) entry which is preliminary data.</text>
</comment>
<dbReference type="RefSeq" id="WP_138615622.1">
    <property type="nucleotide sequence ID" value="NZ_VCAO01000001.1"/>
</dbReference>
<keyword evidence="3" id="KW-1185">Reference proteome</keyword>
<feature type="chain" id="PRO_5024451429" description="Nuclear transport factor 2 family protein" evidence="1">
    <location>
        <begin position="25"/>
        <end position="171"/>
    </location>
</feature>
<sequence>MDRRHALGLAVALPALATAGRAAACSIAVDSPEVYAERVPQVVKLFNSWWQRDEIGFLGALVGPRNTDGTPTEAMIRQYIAVAEDREPQRLFDTMFTEKKTYKQLVTVTAVGERVFVAASEQGAGGIGPDCSNMPILHLFLVGYEYGRPRTIRLIESEVWSGYGQASSWNL</sequence>
<dbReference type="AlphaFoldDB" id="A0A5S3P9C9"/>
<name>A0A5S3P9C9_9SPHN</name>